<accession>A0A0E2BGI6</accession>
<dbReference type="AlphaFoldDB" id="A0A0E2BGI6"/>
<feature type="transmembrane region" description="Helical" evidence="1">
    <location>
        <begin position="43"/>
        <end position="66"/>
    </location>
</feature>
<comment type="caution">
    <text evidence="2">The sequence shown here is derived from an EMBL/GenBank/DDBJ whole genome shotgun (WGS) entry which is preliminary data.</text>
</comment>
<feature type="transmembrane region" description="Helical" evidence="1">
    <location>
        <begin position="175"/>
        <end position="200"/>
    </location>
</feature>
<organism evidence="2 3">
    <name type="scientific">Leptospira santarosai str. MOR084</name>
    <dbReference type="NCBI Taxonomy" id="1049984"/>
    <lineage>
        <taxon>Bacteria</taxon>
        <taxon>Pseudomonadati</taxon>
        <taxon>Spirochaetota</taxon>
        <taxon>Spirochaetia</taxon>
        <taxon>Leptospirales</taxon>
        <taxon>Leptospiraceae</taxon>
        <taxon>Leptospira</taxon>
    </lineage>
</organism>
<dbReference type="EMBL" id="AHON02000029">
    <property type="protein sequence ID" value="EKO34435.1"/>
    <property type="molecule type" value="Genomic_DNA"/>
</dbReference>
<name>A0A0E2BGI6_9LEPT</name>
<feature type="transmembrane region" description="Helical" evidence="1">
    <location>
        <begin position="136"/>
        <end position="155"/>
    </location>
</feature>
<keyword evidence="1" id="KW-0472">Membrane</keyword>
<dbReference type="RefSeq" id="WP_004476665.1">
    <property type="nucleotide sequence ID" value="NZ_AHON02000029.1"/>
</dbReference>
<feature type="transmembrane region" description="Helical" evidence="1">
    <location>
        <begin position="104"/>
        <end position="124"/>
    </location>
</feature>
<keyword evidence="1" id="KW-0812">Transmembrane</keyword>
<feature type="transmembrane region" description="Helical" evidence="1">
    <location>
        <begin position="275"/>
        <end position="294"/>
    </location>
</feature>
<feature type="transmembrane region" description="Helical" evidence="1">
    <location>
        <begin position="12"/>
        <end position="31"/>
    </location>
</feature>
<keyword evidence="3" id="KW-1185">Reference proteome</keyword>
<feature type="transmembrane region" description="Helical" evidence="1">
    <location>
        <begin position="319"/>
        <end position="338"/>
    </location>
</feature>
<evidence type="ECO:0000256" key="1">
    <source>
        <dbReference type="SAM" id="Phobius"/>
    </source>
</evidence>
<evidence type="ECO:0000313" key="3">
    <source>
        <dbReference type="Proteomes" id="UP000006329"/>
    </source>
</evidence>
<reference evidence="2" key="1">
    <citation type="submission" date="2012-10" db="EMBL/GenBank/DDBJ databases">
        <authorList>
            <person name="Harkins D.M."/>
            <person name="Durkin A.S."/>
            <person name="Brinkac L.M."/>
            <person name="Haft D.H."/>
            <person name="Selengut J.D."/>
            <person name="Sanka R."/>
            <person name="DePew J."/>
            <person name="Purushe J."/>
            <person name="Matthias M.A."/>
            <person name="Vinetz J.M."/>
            <person name="Sutton G.G."/>
            <person name="Nierman W.C."/>
            <person name="Fouts D.E."/>
        </authorList>
    </citation>
    <scope>NUCLEOTIDE SEQUENCE [LARGE SCALE GENOMIC DNA]</scope>
    <source>
        <strain evidence="2">MOR084</strain>
    </source>
</reference>
<protein>
    <submittedName>
        <fullName evidence="2">Membrane protein</fullName>
    </submittedName>
</protein>
<feature type="transmembrane region" description="Helical" evidence="1">
    <location>
        <begin position="78"/>
        <end position="98"/>
    </location>
</feature>
<evidence type="ECO:0000313" key="2">
    <source>
        <dbReference type="EMBL" id="EKO34435.1"/>
    </source>
</evidence>
<sequence length="362" mass="43528">MNSKVWIFKPSVDLAFIILPGIVSVLFLFILKKWNILPSEISPWTWFCAVLLIDVAHVYSTLFRSYFNEEEWKKKKNLLISVPIVCFLSSILLYSYGTIWFWRIVSYVAVFHFIRQQFGFLALYRKKNALAQIPFLFDKITIYLMGGIPIVYWHFTDQKREFSWFIDGDFWKYPIPYLADALLWFQQIWLCLYILIHIYYFIKYRSLPLGKILLVINTWAVWFFGIVYFNSDFSFTITNVINHGVPYIFLLFYYTIQNPSEIKIEIFKNGSWIKIFICFLCILFVFAFVEEWIWDSFIWKDHSLIFKNSSFYSFELPEFASTVLVSLLFLPQFTHYILDGYLWKIGELNPKLFQFFKISEKN</sequence>
<gene>
    <name evidence="2" type="ORF">LEP1GSC179_3452</name>
</gene>
<keyword evidence="1" id="KW-1133">Transmembrane helix</keyword>
<proteinExistence type="predicted"/>
<feature type="transmembrane region" description="Helical" evidence="1">
    <location>
        <begin position="212"/>
        <end position="229"/>
    </location>
</feature>
<dbReference type="Proteomes" id="UP000006329">
    <property type="component" value="Unassembled WGS sequence"/>
</dbReference>
<feature type="transmembrane region" description="Helical" evidence="1">
    <location>
        <begin position="235"/>
        <end position="254"/>
    </location>
</feature>